<evidence type="ECO:0000313" key="10">
    <source>
        <dbReference type="Proteomes" id="UP000594638"/>
    </source>
</evidence>
<keyword evidence="6" id="KW-1133">Transmembrane helix</keyword>
<keyword evidence="7" id="KW-0472">Membrane</keyword>
<evidence type="ECO:0000256" key="8">
    <source>
        <dbReference type="ARBA" id="ARBA00023180"/>
    </source>
</evidence>
<keyword evidence="4" id="KW-0732">Signal</keyword>
<dbReference type="InterPro" id="IPR046956">
    <property type="entry name" value="RLP23-like"/>
</dbReference>
<keyword evidence="2" id="KW-0433">Leucine-rich repeat</keyword>
<evidence type="ECO:0000256" key="1">
    <source>
        <dbReference type="ARBA" id="ARBA00004479"/>
    </source>
</evidence>
<dbReference type="PROSITE" id="PS51450">
    <property type="entry name" value="LRR"/>
    <property type="match status" value="1"/>
</dbReference>
<dbReference type="PANTHER" id="PTHR48063:SF101">
    <property type="entry name" value="LRR RECEPTOR-LIKE SERINE_THREONINE-PROTEIN KINASE FLS2"/>
    <property type="match status" value="1"/>
</dbReference>
<protein>
    <submittedName>
        <fullName evidence="9">Receptor like 42-like</fullName>
    </submittedName>
</protein>
<proteinExistence type="predicted"/>
<keyword evidence="10" id="KW-1185">Reference proteome</keyword>
<name>A0A8S0TEH7_OLEEU</name>
<dbReference type="Gene3D" id="3.80.10.10">
    <property type="entry name" value="Ribonuclease Inhibitor"/>
    <property type="match status" value="2"/>
</dbReference>
<evidence type="ECO:0000256" key="3">
    <source>
        <dbReference type="ARBA" id="ARBA00022692"/>
    </source>
</evidence>
<evidence type="ECO:0000256" key="7">
    <source>
        <dbReference type="ARBA" id="ARBA00023136"/>
    </source>
</evidence>
<organism evidence="9 10">
    <name type="scientific">Olea europaea subsp. europaea</name>
    <dbReference type="NCBI Taxonomy" id="158383"/>
    <lineage>
        <taxon>Eukaryota</taxon>
        <taxon>Viridiplantae</taxon>
        <taxon>Streptophyta</taxon>
        <taxon>Embryophyta</taxon>
        <taxon>Tracheophyta</taxon>
        <taxon>Spermatophyta</taxon>
        <taxon>Magnoliopsida</taxon>
        <taxon>eudicotyledons</taxon>
        <taxon>Gunneridae</taxon>
        <taxon>Pentapetalae</taxon>
        <taxon>asterids</taxon>
        <taxon>lamiids</taxon>
        <taxon>Lamiales</taxon>
        <taxon>Oleaceae</taxon>
        <taxon>Oleeae</taxon>
        <taxon>Olea</taxon>
    </lineage>
</organism>
<gene>
    <name evidence="9" type="ORF">OLEA9_A062790</name>
</gene>
<dbReference type="Proteomes" id="UP000594638">
    <property type="component" value="Unassembled WGS sequence"/>
</dbReference>
<evidence type="ECO:0000256" key="6">
    <source>
        <dbReference type="ARBA" id="ARBA00022989"/>
    </source>
</evidence>
<dbReference type="InterPro" id="IPR032675">
    <property type="entry name" value="LRR_dom_sf"/>
</dbReference>
<dbReference type="OrthoDB" id="1600340at2759"/>
<keyword evidence="9" id="KW-0675">Receptor</keyword>
<dbReference type="EMBL" id="CACTIH010005983">
    <property type="protein sequence ID" value="CAA3003547.1"/>
    <property type="molecule type" value="Genomic_DNA"/>
</dbReference>
<keyword evidence="8" id="KW-0325">Glycoprotein</keyword>
<sequence length="558" mass="61426">MIQVDSEFDMAFLLQYRGGFESAFVTWKGKDAKYIKTLNLVKLIDLSSNNLVGDVLVEITSLVTNHFSGGIPTGVSQLDQLGVLDLSYNNLSGKIPQSIHLRTFNASAFEENHGLCGLPLTKVCPEDEIVQVPKISYKVDGMKNQDVDKLIDDGIYISMAVGFVFGFWGVPHLNPPIPISLGNMSSLTSLYLYGNQLTGKVPCPALSSSLTDLDLFGNIFNATITQCIGSLSKLEYLYLGSNNFEDIITESCFSNLSQLQELYLSSNPGISFNIMLGWNLPFQLTHVSLADCKVGPHFPTWLRTQTRLEDLDISNAEISGTFPDCFWESSPKLWILNVSHNNFLGVLPDLSLKFSIFDSIDLSFNHFNGSLPILPLNGSWTTKWVHINTLNLVKLIDLSSNNLVGDVPDEITSLVMVVGLNFSINNLSGFLPTNIERLRTLDFLDFSRNHFSGGIPSGVSQVDQPGVLDLSYNNFAGEISQSIHLQTFNASAFERNLVLCGLPLTKACSGDEISQIPKTNDNANGMKTPEDEDNLINDGFYISMAIGFIFGFGECVEL</sequence>
<evidence type="ECO:0000256" key="2">
    <source>
        <dbReference type="ARBA" id="ARBA00022614"/>
    </source>
</evidence>
<reference evidence="9 10" key="1">
    <citation type="submission" date="2019-12" db="EMBL/GenBank/DDBJ databases">
        <authorList>
            <person name="Alioto T."/>
            <person name="Alioto T."/>
            <person name="Gomez Garrido J."/>
        </authorList>
    </citation>
    <scope>NUCLEOTIDE SEQUENCE [LARGE SCALE GENOMIC DNA]</scope>
</reference>
<keyword evidence="5" id="KW-0677">Repeat</keyword>
<comment type="caution">
    <text evidence="9">The sequence shown here is derived from an EMBL/GenBank/DDBJ whole genome shotgun (WGS) entry which is preliminary data.</text>
</comment>
<comment type="subcellular location">
    <subcellularLocation>
        <location evidence="1">Membrane</location>
        <topology evidence="1">Single-pass type I membrane protein</topology>
    </subcellularLocation>
</comment>
<dbReference type="Pfam" id="PF13855">
    <property type="entry name" value="LRR_8"/>
    <property type="match status" value="1"/>
</dbReference>
<keyword evidence="3" id="KW-0812">Transmembrane</keyword>
<dbReference type="Pfam" id="PF00560">
    <property type="entry name" value="LRR_1"/>
    <property type="match status" value="3"/>
</dbReference>
<dbReference type="PANTHER" id="PTHR48063">
    <property type="entry name" value="LRR RECEPTOR-LIKE KINASE"/>
    <property type="match status" value="1"/>
</dbReference>
<dbReference type="Gramene" id="OE9A062790T1">
    <property type="protein sequence ID" value="OE9A062790C1"/>
    <property type="gene ID" value="OE9A062790"/>
</dbReference>
<evidence type="ECO:0000313" key="9">
    <source>
        <dbReference type="EMBL" id="CAA3003547.1"/>
    </source>
</evidence>
<dbReference type="GO" id="GO:0016020">
    <property type="term" value="C:membrane"/>
    <property type="evidence" value="ECO:0007669"/>
    <property type="project" value="UniProtKB-SubCell"/>
</dbReference>
<dbReference type="InterPro" id="IPR001611">
    <property type="entry name" value="Leu-rich_rpt"/>
</dbReference>
<evidence type="ECO:0000256" key="5">
    <source>
        <dbReference type="ARBA" id="ARBA00022737"/>
    </source>
</evidence>
<dbReference type="AlphaFoldDB" id="A0A8S0TEH7"/>
<dbReference type="FunFam" id="3.80.10.10:FF:000383">
    <property type="entry name" value="Leucine-rich repeat receptor protein kinase EMS1"/>
    <property type="match status" value="1"/>
</dbReference>
<evidence type="ECO:0000256" key="4">
    <source>
        <dbReference type="ARBA" id="ARBA00022729"/>
    </source>
</evidence>
<accession>A0A8S0TEH7</accession>
<dbReference type="SUPFAM" id="SSF52058">
    <property type="entry name" value="L domain-like"/>
    <property type="match status" value="1"/>
</dbReference>